<organism evidence="1 2">
    <name type="scientific">Candidatus Nomurabacteria bacterium RIFCSPLOWO2_01_FULL_36_10b</name>
    <dbReference type="NCBI Taxonomy" id="1801766"/>
    <lineage>
        <taxon>Bacteria</taxon>
        <taxon>Candidatus Nomuraibacteriota</taxon>
    </lineage>
</organism>
<dbReference type="Proteomes" id="UP000179448">
    <property type="component" value="Unassembled WGS sequence"/>
</dbReference>
<proteinExistence type="predicted"/>
<name>A0A1F6WQE1_9BACT</name>
<gene>
    <name evidence="1" type="ORF">A2997_00535</name>
</gene>
<protein>
    <submittedName>
        <fullName evidence="1">Uncharacterized protein</fullName>
    </submittedName>
</protein>
<dbReference type="STRING" id="1801766.A2997_00535"/>
<dbReference type="AlphaFoldDB" id="A0A1F6WQE1"/>
<comment type="caution">
    <text evidence="1">The sequence shown here is derived from an EMBL/GenBank/DDBJ whole genome shotgun (WGS) entry which is preliminary data.</text>
</comment>
<sequence>MLTQFNEYHVPARGIMKGEKSFCIVTPECVVAYNSEENQFHIGSSEKVENALSYIHDKARNKK</sequence>
<accession>A0A1F6WQE1</accession>
<dbReference type="EMBL" id="MFUQ01000004">
    <property type="protein sequence ID" value="OGI84034.1"/>
    <property type="molecule type" value="Genomic_DNA"/>
</dbReference>
<reference evidence="1 2" key="1">
    <citation type="journal article" date="2016" name="Nat. Commun.">
        <title>Thousands of microbial genomes shed light on interconnected biogeochemical processes in an aquifer system.</title>
        <authorList>
            <person name="Anantharaman K."/>
            <person name="Brown C.T."/>
            <person name="Hug L.A."/>
            <person name="Sharon I."/>
            <person name="Castelle C.J."/>
            <person name="Probst A.J."/>
            <person name="Thomas B.C."/>
            <person name="Singh A."/>
            <person name="Wilkins M.J."/>
            <person name="Karaoz U."/>
            <person name="Brodie E.L."/>
            <person name="Williams K.H."/>
            <person name="Hubbard S.S."/>
            <person name="Banfield J.F."/>
        </authorList>
    </citation>
    <scope>NUCLEOTIDE SEQUENCE [LARGE SCALE GENOMIC DNA]</scope>
</reference>
<evidence type="ECO:0000313" key="1">
    <source>
        <dbReference type="EMBL" id="OGI84034.1"/>
    </source>
</evidence>
<evidence type="ECO:0000313" key="2">
    <source>
        <dbReference type="Proteomes" id="UP000179448"/>
    </source>
</evidence>